<dbReference type="SMART" id="SM00829">
    <property type="entry name" value="PKS_ER"/>
    <property type="match status" value="1"/>
</dbReference>
<dbReference type="GO" id="GO:0016491">
    <property type="term" value="F:oxidoreductase activity"/>
    <property type="evidence" value="ECO:0007669"/>
    <property type="project" value="InterPro"/>
</dbReference>
<dbReference type="InterPro" id="IPR020843">
    <property type="entry name" value="ER"/>
</dbReference>
<evidence type="ECO:0000313" key="3">
    <source>
        <dbReference type="EMBL" id="CAD8372207.1"/>
    </source>
</evidence>
<dbReference type="InterPro" id="IPR013154">
    <property type="entry name" value="ADH-like_N"/>
</dbReference>
<gene>
    <name evidence="2" type="ORF">MPOL1434_LOCUS6836</name>
    <name evidence="3" type="ORF">MPOL1434_LOCUS6837</name>
</gene>
<dbReference type="InterPro" id="IPR050700">
    <property type="entry name" value="YIM1/Zinc_Alcohol_DH_Fams"/>
</dbReference>
<dbReference type="Pfam" id="PF13602">
    <property type="entry name" value="ADH_zinc_N_2"/>
    <property type="match status" value="1"/>
</dbReference>
<proteinExistence type="predicted"/>
<feature type="domain" description="Enoyl reductase (ER)" evidence="1">
    <location>
        <begin position="14"/>
        <end position="334"/>
    </location>
</feature>
<dbReference type="SUPFAM" id="SSF50129">
    <property type="entry name" value="GroES-like"/>
    <property type="match status" value="1"/>
</dbReference>
<dbReference type="AlphaFoldDB" id="A0A6U0K0N9"/>
<sequence>MKFIQYSEHGSDYDEILQLVTSPDDDATSKTPPPGFATVKIVAASGNPIDFKVAQGGLKEAWDCPLPMTMGYDFSGEIFAVSDGESNLKVGDEVFAVNWGQNQHKPAEGPLGGAFAEYITIPVATLSKKPTGVTHQQAAAVALVGTTAYECLFDCMNIKEGDKVLILGGPTAVGSLAIQLAKNAGAWVATTASPRNMDYVKSLGPDLIINYRESDWSDHPDLIGIDAVFDAVGEDGAFGKISAEGSKVVKEGGQFVSIASFDAGFDPAAHKPRFGFASFFCLYNSAMVQDKLAVELESGKLKVSLDKTFPFSKEGAVEMMKYIESGKGRGKNVMTIAV</sequence>
<dbReference type="InterPro" id="IPR011032">
    <property type="entry name" value="GroES-like_sf"/>
</dbReference>
<organism evidence="3">
    <name type="scientific">Minutocellus polymorphus</name>
    <dbReference type="NCBI Taxonomy" id="265543"/>
    <lineage>
        <taxon>Eukaryota</taxon>
        <taxon>Sar</taxon>
        <taxon>Stramenopiles</taxon>
        <taxon>Ochrophyta</taxon>
        <taxon>Bacillariophyta</taxon>
        <taxon>Mediophyceae</taxon>
        <taxon>Cymatosirophycidae</taxon>
        <taxon>Cymatosirales</taxon>
        <taxon>Cymatosiraceae</taxon>
        <taxon>Minutocellus</taxon>
    </lineage>
</organism>
<dbReference type="PANTHER" id="PTHR11695">
    <property type="entry name" value="ALCOHOL DEHYDROGENASE RELATED"/>
    <property type="match status" value="1"/>
</dbReference>
<dbReference type="EMBL" id="HBEJ01011668">
    <property type="protein sequence ID" value="CAD8372207.1"/>
    <property type="molecule type" value="Transcribed_RNA"/>
</dbReference>
<evidence type="ECO:0000259" key="1">
    <source>
        <dbReference type="SMART" id="SM00829"/>
    </source>
</evidence>
<accession>A0A6U0K0N9</accession>
<protein>
    <recommendedName>
        <fullName evidence="1">Enoyl reductase (ER) domain-containing protein</fullName>
    </recommendedName>
</protein>
<evidence type="ECO:0000313" key="2">
    <source>
        <dbReference type="EMBL" id="CAD8372205.1"/>
    </source>
</evidence>
<name>A0A6U0K0N9_9STRA</name>
<dbReference type="Gene3D" id="3.90.180.10">
    <property type="entry name" value="Medium-chain alcohol dehydrogenases, catalytic domain"/>
    <property type="match status" value="1"/>
</dbReference>
<dbReference type="Gene3D" id="3.40.50.720">
    <property type="entry name" value="NAD(P)-binding Rossmann-like Domain"/>
    <property type="match status" value="1"/>
</dbReference>
<dbReference type="CDD" id="cd05289">
    <property type="entry name" value="MDR_like_2"/>
    <property type="match status" value="1"/>
</dbReference>
<dbReference type="Pfam" id="PF08240">
    <property type="entry name" value="ADH_N"/>
    <property type="match status" value="1"/>
</dbReference>
<dbReference type="EMBL" id="HBEJ01011667">
    <property type="protein sequence ID" value="CAD8372205.1"/>
    <property type="molecule type" value="Transcribed_RNA"/>
</dbReference>
<dbReference type="PANTHER" id="PTHR11695:SF294">
    <property type="entry name" value="RETICULON-4-INTERACTING PROTEIN 1, MITOCHONDRIAL"/>
    <property type="match status" value="1"/>
</dbReference>
<dbReference type="SUPFAM" id="SSF51735">
    <property type="entry name" value="NAD(P)-binding Rossmann-fold domains"/>
    <property type="match status" value="1"/>
</dbReference>
<reference evidence="3" key="1">
    <citation type="submission" date="2021-01" db="EMBL/GenBank/DDBJ databases">
        <authorList>
            <person name="Corre E."/>
            <person name="Pelletier E."/>
            <person name="Niang G."/>
            <person name="Scheremetjew M."/>
            <person name="Finn R."/>
            <person name="Kale V."/>
            <person name="Holt S."/>
            <person name="Cochrane G."/>
            <person name="Meng A."/>
            <person name="Brown T."/>
            <person name="Cohen L."/>
        </authorList>
    </citation>
    <scope>NUCLEOTIDE SEQUENCE</scope>
    <source>
        <strain evidence="3">CCMP3303</strain>
    </source>
</reference>
<dbReference type="InterPro" id="IPR036291">
    <property type="entry name" value="NAD(P)-bd_dom_sf"/>
</dbReference>